<keyword evidence="1" id="KW-0812">Transmembrane</keyword>
<dbReference type="AlphaFoldDB" id="A0A0A8ZTH4"/>
<reference evidence="2" key="2">
    <citation type="journal article" date="2015" name="Data Brief">
        <title>Shoot transcriptome of the giant reed, Arundo donax.</title>
        <authorList>
            <person name="Barrero R.A."/>
            <person name="Guerrero F.D."/>
            <person name="Moolhuijzen P."/>
            <person name="Goolsby J.A."/>
            <person name="Tidwell J."/>
            <person name="Bellgard S.E."/>
            <person name="Bellgard M.I."/>
        </authorList>
    </citation>
    <scope>NUCLEOTIDE SEQUENCE</scope>
    <source>
        <tissue evidence="2">Shoot tissue taken approximately 20 cm above the soil surface</tissue>
    </source>
</reference>
<dbReference type="EMBL" id="GBRH01255186">
    <property type="protein sequence ID" value="JAD42709.1"/>
    <property type="molecule type" value="Transcribed_RNA"/>
</dbReference>
<name>A0A0A8ZTH4_ARUDO</name>
<proteinExistence type="predicted"/>
<feature type="transmembrane region" description="Helical" evidence="1">
    <location>
        <begin position="12"/>
        <end position="31"/>
    </location>
</feature>
<organism evidence="2">
    <name type="scientific">Arundo donax</name>
    <name type="common">Giant reed</name>
    <name type="synonym">Donax arundinaceus</name>
    <dbReference type="NCBI Taxonomy" id="35708"/>
    <lineage>
        <taxon>Eukaryota</taxon>
        <taxon>Viridiplantae</taxon>
        <taxon>Streptophyta</taxon>
        <taxon>Embryophyta</taxon>
        <taxon>Tracheophyta</taxon>
        <taxon>Spermatophyta</taxon>
        <taxon>Magnoliopsida</taxon>
        <taxon>Liliopsida</taxon>
        <taxon>Poales</taxon>
        <taxon>Poaceae</taxon>
        <taxon>PACMAD clade</taxon>
        <taxon>Arundinoideae</taxon>
        <taxon>Arundineae</taxon>
        <taxon>Arundo</taxon>
    </lineage>
</organism>
<keyword evidence="1" id="KW-0472">Membrane</keyword>
<evidence type="ECO:0000313" key="2">
    <source>
        <dbReference type="EMBL" id="JAD42709.1"/>
    </source>
</evidence>
<evidence type="ECO:0000256" key="1">
    <source>
        <dbReference type="SAM" id="Phobius"/>
    </source>
</evidence>
<protein>
    <submittedName>
        <fullName evidence="2">Uncharacterized protein</fullName>
    </submittedName>
</protein>
<keyword evidence="1" id="KW-1133">Transmembrane helix</keyword>
<accession>A0A0A8ZTH4</accession>
<reference evidence="2" key="1">
    <citation type="submission" date="2014-09" db="EMBL/GenBank/DDBJ databases">
        <authorList>
            <person name="Magalhaes I.L.F."/>
            <person name="Oliveira U."/>
            <person name="Santos F.R."/>
            <person name="Vidigal T.H.D.A."/>
            <person name="Brescovit A.D."/>
            <person name="Santos A.J."/>
        </authorList>
    </citation>
    <scope>NUCLEOTIDE SEQUENCE</scope>
    <source>
        <tissue evidence="2">Shoot tissue taken approximately 20 cm above the soil surface</tissue>
    </source>
</reference>
<sequence length="84" mass="9996">MVLIHSIMRLMIRGVMHLFVNTVCFTSLLLFEMICNQFAMHLSMQCSLYWQERKLSKTLILWGQMHLFHYHLTVPNSKMSYSGK</sequence>